<evidence type="ECO:0000313" key="2">
    <source>
        <dbReference type="Proteomes" id="UP000199651"/>
    </source>
</evidence>
<evidence type="ECO:0008006" key="3">
    <source>
        <dbReference type="Google" id="ProtNLM"/>
    </source>
</evidence>
<keyword evidence="2" id="KW-1185">Reference proteome</keyword>
<reference evidence="2" key="1">
    <citation type="submission" date="2016-10" db="EMBL/GenBank/DDBJ databases">
        <authorList>
            <person name="Varghese N."/>
            <person name="Submissions S."/>
        </authorList>
    </citation>
    <scope>NUCLEOTIDE SEQUENCE [LARGE SCALE GENOMIC DNA]</scope>
    <source>
        <strain evidence="2">IBRC-M 10655</strain>
    </source>
</reference>
<name>A0A1H0PMW9_9PSEU</name>
<accession>A0A1H0PMW9</accession>
<gene>
    <name evidence="1" type="ORF">SAMN05192558_106176</name>
</gene>
<dbReference type="InterPro" id="IPR024520">
    <property type="entry name" value="DUF3558"/>
</dbReference>
<dbReference type="EMBL" id="FNJB01000006">
    <property type="protein sequence ID" value="SDP05926.1"/>
    <property type="molecule type" value="Genomic_DNA"/>
</dbReference>
<organism evidence="1 2">
    <name type="scientific">Actinokineospora alba</name>
    <dbReference type="NCBI Taxonomy" id="504798"/>
    <lineage>
        <taxon>Bacteria</taxon>
        <taxon>Bacillati</taxon>
        <taxon>Actinomycetota</taxon>
        <taxon>Actinomycetes</taxon>
        <taxon>Pseudonocardiales</taxon>
        <taxon>Pseudonocardiaceae</taxon>
        <taxon>Actinokineospora</taxon>
    </lineage>
</organism>
<evidence type="ECO:0000313" key="1">
    <source>
        <dbReference type="EMBL" id="SDP05926.1"/>
    </source>
</evidence>
<dbReference type="STRING" id="504798.SAMN05421871_106276"/>
<protein>
    <recommendedName>
        <fullName evidence="3">DUF3558 domain-containing protein</fullName>
    </recommendedName>
</protein>
<proteinExistence type="predicted"/>
<dbReference type="Proteomes" id="UP000199651">
    <property type="component" value="Unassembled WGS sequence"/>
</dbReference>
<dbReference type="AlphaFoldDB" id="A0A1H0PMW9"/>
<dbReference type="Pfam" id="PF12079">
    <property type="entry name" value="DUF3558"/>
    <property type="match status" value="1"/>
</dbReference>
<sequence length="116" mass="11971">MRTLGIAEPGEDATVGKSRGCQWRVDKGTTTDSYSIDVGLFETLGIKDVRGDGAPKPVTVGSRKAVQTLRGGGSGCAISIEVTEKSRVDVQAAGASGEKLCPAVLEAAKLVEPELP</sequence>